<evidence type="ECO:0000256" key="1">
    <source>
        <dbReference type="SAM" id="MobiDB-lite"/>
    </source>
</evidence>
<dbReference type="PANTHER" id="PTHR48409:SF1">
    <property type="entry name" value="GLYCOSYLTRANSFERASE FAMILY PROTEIN 64 C3"/>
    <property type="match status" value="1"/>
</dbReference>
<accession>A0A6V7PP00</accession>
<feature type="compositionally biased region" description="Pro residues" evidence="1">
    <location>
        <begin position="184"/>
        <end position="195"/>
    </location>
</feature>
<name>A0A6V7PP00_ANACO</name>
<organism evidence="2">
    <name type="scientific">Ananas comosus var. bracteatus</name>
    <name type="common">red pineapple</name>
    <dbReference type="NCBI Taxonomy" id="296719"/>
    <lineage>
        <taxon>Eukaryota</taxon>
        <taxon>Viridiplantae</taxon>
        <taxon>Streptophyta</taxon>
        <taxon>Embryophyta</taxon>
        <taxon>Tracheophyta</taxon>
        <taxon>Spermatophyta</taxon>
        <taxon>Magnoliopsida</taxon>
        <taxon>Liliopsida</taxon>
        <taxon>Poales</taxon>
        <taxon>Bromeliaceae</taxon>
        <taxon>Bromelioideae</taxon>
        <taxon>Ananas</taxon>
    </lineage>
</organism>
<feature type="region of interest" description="Disordered" evidence="1">
    <location>
        <begin position="176"/>
        <end position="195"/>
    </location>
</feature>
<sequence>MMVVSTASELYKSSVKYSRLPFNACTYQSSQTDTCTPLNVFARVYQREKSSFEFIEDERRVGEIQKEGSGCSYSVQKRRDGFMVKTRFDASVAESQQSVPNPYQSVSEHVADSQDPLATVAVVVHALATVAINPSTLEALIRSPSMVLGVIFHRNLDCSLNARFLPTAPSALAQSRCATTTLPSPHPPSPAPAPALAPPSYVPELAPQHRVVDCVRNCKDILMSFVAAMDGAELVLVEGNEVRDWGDPRNRPRCRQRGGCSCGWQWRRL</sequence>
<reference evidence="2" key="1">
    <citation type="submission" date="2020-07" db="EMBL/GenBank/DDBJ databases">
        <authorList>
            <person name="Lin J."/>
        </authorList>
    </citation>
    <scope>NUCLEOTIDE SEQUENCE</scope>
</reference>
<protein>
    <submittedName>
        <fullName evidence="2">Uncharacterized protein</fullName>
    </submittedName>
</protein>
<dbReference type="AlphaFoldDB" id="A0A6V7PP00"/>
<dbReference type="EMBL" id="LR862150">
    <property type="protein sequence ID" value="CAD1832570.1"/>
    <property type="molecule type" value="Genomic_DNA"/>
</dbReference>
<dbReference type="PANTHER" id="PTHR48409">
    <property type="entry name" value="GLYCOSYLTRANSFERASE FAMILY PROTEIN 64 C3"/>
    <property type="match status" value="1"/>
</dbReference>
<proteinExistence type="predicted"/>
<gene>
    <name evidence="2" type="ORF">CB5_LOCUS15781</name>
</gene>
<evidence type="ECO:0000313" key="2">
    <source>
        <dbReference type="EMBL" id="CAD1832570.1"/>
    </source>
</evidence>
<dbReference type="InterPro" id="IPR053318">
    <property type="entry name" value="GT64"/>
</dbReference>